<dbReference type="InterPro" id="IPR036010">
    <property type="entry name" value="2Fe-2S_ferredoxin-like_sf"/>
</dbReference>
<evidence type="ECO:0000313" key="3">
    <source>
        <dbReference type="Proteomes" id="UP000826709"/>
    </source>
</evidence>
<evidence type="ECO:0000259" key="1">
    <source>
        <dbReference type="PROSITE" id="PS51085"/>
    </source>
</evidence>
<dbReference type="InterPro" id="IPR052911">
    <property type="entry name" value="Corrinoid_activation_enz"/>
</dbReference>
<dbReference type="Pfam" id="PF14574">
    <property type="entry name" value="RACo_C_ter"/>
    <property type="match status" value="1"/>
</dbReference>
<gene>
    <name evidence="2" type="ORF">E2N92_11675</name>
</gene>
<keyword evidence="3" id="KW-1185">Reference proteome</keyword>
<accession>A0A8G1A404</accession>
<dbReference type="Proteomes" id="UP000826709">
    <property type="component" value="Chromosome"/>
</dbReference>
<protein>
    <submittedName>
        <fullName evidence="2">DUF4445 domain-containing protein</fullName>
    </submittedName>
</protein>
<dbReference type="RefSeq" id="WP_220681345.1">
    <property type="nucleotide sequence ID" value="NZ_CP037968.1"/>
</dbReference>
<reference evidence="2" key="1">
    <citation type="journal article" date="2005" name="Int. J. Syst. Evol. Microbiol.">
        <title>Methanofollis formosanus sp. nov., isolated from a fish pond.</title>
        <authorList>
            <person name="Wu S.Y."/>
            <person name="Chen S.C."/>
            <person name="Lai M.C."/>
        </authorList>
    </citation>
    <scope>NUCLEOTIDE SEQUENCE</scope>
    <source>
        <strain evidence="2">ML15</strain>
    </source>
</reference>
<dbReference type="AlphaFoldDB" id="A0A8G1A404"/>
<dbReference type="InterPro" id="IPR012675">
    <property type="entry name" value="Beta-grasp_dom_sf"/>
</dbReference>
<dbReference type="InterPro" id="IPR040506">
    <property type="entry name" value="RACo_linker"/>
</dbReference>
<dbReference type="EMBL" id="CP037968">
    <property type="protein sequence ID" value="QYZ80036.1"/>
    <property type="molecule type" value="Genomic_DNA"/>
</dbReference>
<organism evidence="2 3">
    <name type="scientific">Methanofollis formosanus</name>
    <dbReference type="NCBI Taxonomy" id="299308"/>
    <lineage>
        <taxon>Archaea</taxon>
        <taxon>Methanobacteriati</taxon>
        <taxon>Methanobacteriota</taxon>
        <taxon>Stenosarchaea group</taxon>
        <taxon>Methanomicrobia</taxon>
        <taxon>Methanomicrobiales</taxon>
        <taxon>Methanomicrobiaceae</taxon>
        <taxon>Methanofollis</taxon>
    </lineage>
</organism>
<dbReference type="Gene3D" id="3.10.20.30">
    <property type="match status" value="1"/>
</dbReference>
<dbReference type="CDD" id="cd00207">
    <property type="entry name" value="fer2"/>
    <property type="match status" value="1"/>
</dbReference>
<dbReference type="SUPFAM" id="SSF54292">
    <property type="entry name" value="2Fe-2S ferredoxin-like"/>
    <property type="match status" value="1"/>
</dbReference>
<dbReference type="Pfam" id="PF17650">
    <property type="entry name" value="RACo_linker"/>
    <property type="match status" value="1"/>
</dbReference>
<dbReference type="Pfam" id="PF00111">
    <property type="entry name" value="Fer2"/>
    <property type="match status" value="1"/>
</dbReference>
<dbReference type="OrthoDB" id="31557at2157"/>
<sequence>MPIVTFLPGYRKARVTQGATVLEAAQKAGLVMNVVCGGQGKCGKCIVRVESGETIFDREKFGVLFETAELDAGACLACQTRVFSDARIEVPARTLVQEQKILVDARPLDVPVSPSVRKYALTLAPPTLDDPSADLARLLEGVEHSGGPAATKIYAPLEMLRKIPVVLRHGRWRCTATVALVPGGYRLINVEEGETRARLYGAAVDLGTTTVVAYLWDLAGGRVLSTASNYNRQISCGEDILSRVNYAKKNGTGHLQELAAVSINTALTAAADAAGIDLEDIYEVTVAGNTVMTHLLLGIDPAYMIAEPYVPVVRRTFTTTAQRLGLAVAPTAGVFTFPAVSNFIGGDIVADILTSGMADQDEVSLLIDIGTNFEAVLGGRDWMLACAGAAGPALEGGEVLFGMRANPGAIERVRIDEATLEPAFETINRVPPVGICGSGLIDLLAGLIRACVIDRTGQIDTGIDHPRIRMGRHFPEYVVAWEEESGAGKDIVITGHDIRNLIMSKAAVLAACITLMDAAGIGHDDLANVFFSGAFGNYIEKENAVTIGLIPEVPLERVKNLGNGAITGANQALVSRERRKALDRIARTVTYIELNADPGFMDRYTQSCFLPHTDLALFPTVQRMLEECRLRKRWGQWQA</sequence>
<dbReference type="InterPro" id="IPR027980">
    <property type="entry name" value="RACo_C"/>
</dbReference>
<feature type="domain" description="2Fe-2S ferredoxin-type" evidence="1">
    <location>
        <begin position="2"/>
        <end position="94"/>
    </location>
</feature>
<dbReference type="PROSITE" id="PS51085">
    <property type="entry name" value="2FE2S_FER_2"/>
    <property type="match status" value="1"/>
</dbReference>
<dbReference type="Gene3D" id="3.10.20.880">
    <property type="match status" value="1"/>
</dbReference>
<dbReference type="InterPro" id="IPR001041">
    <property type="entry name" value="2Fe-2S_ferredoxin-type"/>
</dbReference>
<name>A0A8G1A404_9EURY</name>
<dbReference type="KEGG" id="mfk:E2N92_11675"/>
<dbReference type="PANTHER" id="PTHR42895:SF2">
    <property type="entry name" value="IRON-SULFUR CLUSTER PROTEIN"/>
    <property type="match status" value="1"/>
</dbReference>
<dbReference type="Pfam" id="PF17651">
    <property type="entry name" value="Raco_middle"/>
    <property type="match status" value="1"/>
</dbReference>
<proteinExistence type="predicted"/>
<dbReference type="PANTHER" id="PTHR42895">
    <property type="entry name" value="IRON-SULFUR CLUSTER-BINDING PROTEIN-RELATED"/>
    <property type="match status" value="1"/>
</dbReference>
<dbReference type="GO" id="GO:0051536">
    <property type="term" value="F:iron-sulfur cluster binding"/>
    <property type="evidence" value="ECO:0007669"/>
    <property type="project" value="InterPro"/>
</dbReference>
<reference evidence="2" key="2">
    <citation type="submission" date="2019-03" db="EMBL/GenBank/DDBJ databases">
        <authorList>
            <person name="Chen S.-C."/>
            <person name="Wu S.-Y."/>
            <person name="Lai M.-C."/>
        </authorList>
    </citation>
    <scope>NUCLEOTIDE SEQUENCE</scope>
    <source>
        <strain evidence="2">ML15</strain>
    </source>
</reference>
<dbReference type="InterPro" id="IPR042259">
    <property type="entry name" value="Raco-like_middle_sf"/>
</dbReference>
<dbReference type="InterPro" id="IPR041414">
    <property type="entry name" value="Raco-like_middle"/>
</dbReference>
<evidence type="ECO:0000313" key="2">
    <source>
        <dbReference type="EMBL" id="QYZ80036.1"/>
    </source>
</evidence>
<dbReference type="Gene3D" id="3.30.420.480">
    <property type="entry name" value="Domain of unknown function (DUF4445)"/>
    <property type="match status" value="1"/>
</dbReference>